<dbReference type="InterPro" id="IPR013087">
    <property type="entry name" value="Znf_C2H2_type"/>
</dbReference>
<dbReference type="GO" id="GO:0031119">
    <property type="term" value="P:tRNA pseudouridine synthesis"/>
    <property type="evidence" value="ECO:0007669"/>
    <property type="project" value="TreeGrafter"/>
</dbReference>
<dbReference type="Gene3D" id="3.30.70.660">
    <property type="entry name" value="Pseudouridine synthase I, catalytic domain, C-terminal subdomain"/>
    <property type="match status" value="1"/>
</dbReference>
<keyword evidence="8" id="KW-1185">Reference proteome</keyword>
<name>A0AAD2JJE0_9STRA</name>
<dbReference type="InterPro" id="IPR020095">
    <property type="entry name" value="PsdUridine_synth_TruA_C"/>
</dbReference>
<evidence type="ECO:0000256" key="2">
    <source>
        <dbReference type="ARBA" id="ARBA00022694"/>
    </source>
</evidence>
<sequence length="790" mass="88454">MNPTAPRNDENSSLSLLFSPTQQSAPVAASTAASTASCSSATTTTTNTTTSHSSSCSYCSQTFETRNALFRHLRNDPICSLEHADDHSARSNIYSTNKNKQSDRRLLLSIVKESVALRFGYYDDSNNKSPKHDDGDDEEEDDDNEEESTLAETVGKVLQGAIVESLKEVVQNWYDHDTDTLEKLEIMGSTQASLAKLRRMALKQEEGCAANGDVLFVNLMLPKVIKKESMEKQTDFWTKVGNLTRAKLKHQIPQAELFDLQILGTKRAAKLHAEKSATQYIYHYLLPLSWLPEEDAMRAWWQSSSADDVNPTRQARQFHQNKKLKNKPPDSLRRLKEALRSAESEKASPEQIRSDHKQHKLRLATGRFGALAARSKRPWHNFADPALKGNASPNNEPVWRAVDKARIVDFFVETPLKQDGQEGEQEERMVAIIEFRGDGFVKEQIRRIVGSAVAMTHSWLPPDFIALATNGDTAIETPLAPPNRLILSTVRYHFDELQSNGRPFFETHDTRQIVQLAPSEVDGIGWAMNALLERNEEQAKLALENESMWLKGLSQEIAPRIRTELLEQGKVVASSKNPMNTSPFTYSKLYYPVLSELRRIKSLNIWPETSVARSTVILRQDKADDGSDSEHSSGTPSRQNGSFTIVNPKVQQNWDNLPLGNKLFPELVEAVFDLESNLAESENTGATHKITVEEVTTPASLQGRQPSSHCAVNCNAQFTPHVDSGRGAGQKLSMIVGLGDYVGGELRVEGDAFDIQYKPLVFDGWKLRHWTNPFAGERFSLVYFTPESKD</sequence>
<evidence type="ECO:0000313" key="7">
    <source>
        <dbReference type="EMBL" id="CAJ1955950.1"/>
    </source>
</evidence>
<dbReference type="Gene3D" id="3.60.130.30">
    <property type="match status" value="1"/>
</dbReference>
<feature type="compositionally biased region" description="Acidic residues" evidence="5">
    <location>
        <begin position="135"/>
        <end position="149"/>
    </location>
</feature>
<dbReference type="GO" id="GO:0009982">
    <property type="term" value="F:pseudouridine synthase activity"/>
    <property type="evidence" value="ECO:0007669"/>
    <property type="project" value="InterPro"/>
</dbReference>
<comment type="caution">
    <text evidence="7">The sequence shown here is derived from an EMBL/GenBank/DDBJ whole genome shotgun (WGS) entry which is preliminary data.</text>
</comment>
<keyword evidence="3" id="KW-0413">Isomerase</keyword>
<dbReference type="GO" id="GO:0008270">
    <property type="term" value="F:zinc ion binding"/>
    <property type="evidence" value="ECO:0007669"/>
    <property type="project" value="UniProtKB-KW"/>
</dbReference>
<comment type="similarity">
    <text evidence="1">Belongs to the tRNA pseudouridine synthase TruA family.</text>
</comment>
<dbReference type="PANTHER" id="PTHR11142">
    <property type="entry name" value="PSEUDOURIDYLATE SYNTHASE"/>
    <property type="match status" value="1"/>
</dbReference>
<evidence type="ECO:0000256" key="3">
    <source>
        <dbReference type="ARBA" id="ARBA00023235"/>
    </source>
</evidence>
<reference evidence="7" key="1">
    <citation type="submission" date="2023-08" db="EMBL/GenBank/DDBJ databases">
        <authorList>
            <person name="Audoor S."/>
            <person name="Bilcke G."/>
        </authorList>
    </citation>
    <scope>NUCLEOTIDE SEQUENCE</scope>
</reference>
<gene>
    <name evidence="7" type="ORF">CYCCA115_LOCUS15999</name>
</gene>
<evidence type="ECO:0000313" key="8">
    <source>
        <dbReference type="Proteomes" id="UP001295423"/>
    </source>
</evidence>
<keyword evidence="4" id="KW-0479">Metal-binding</keyword>
<evidence type="ECO:0000256" key="5">
    <source>
        <dbReference type="SAM" id="MobiDB-lite"/>
    </source>
</evidence>
<dbReference type="Proteomes" id="UP001295423">
    <property type="component" value="Unassembled WGS sequence"/>
</dbReference>
<proteinExistence type="inferred from homology"/>
<dbReference type="Pfam" id="PF01416">
    <property type="entry name" value="PseudoU_synth_1"/>
    <property type="match status" value="1"/>
</dbReference>
<feature type="region of interest" description="Disordered" evidence="5">
    <location>
        <begin position="338"/>
        <end position="357"/>
    </location>
</feature>
<protein>
    <recommendedName>
        <fullName evidence="6">C2H2-type domain-containing protein</fullName>
    </recommendedName>
</protein>
<evidence type="ECO:0000256" key="4">
    <source>
        <dbReference type="PROSITE-ProRule" id="PRU00042"/>
    </source>
</evidence>
<dbReference type="EMBL" id="CAKOGP040001903">
    <property type="protein sequence ID" value="CAJ1955950.1"/>
    <property type="molecule type" value="Genomic_DNA"/>
</dbReference>
<dbReference type="GO" id="GO:0003723">
    <property type="term" value="F:RNA binding"/>
    <property type="evidence" value="ECO:0007669"/>
    <property type="project" value="InterPro"/>
</dbReference>
<keyword evidence="2" id="KW-0819">tRNA processing</keyword>
<dbReference type="AlphaFoldDB" id="A0AAD2JJE0"/>
<feature type="compositionally biased region" description="Polar residues" evidence="5">
    <location>
        <begin position="305"/>
        <end position="318"/>
    </location>
</feature>
<feature type="region of interest" description="Disordered" evidence="5">
    <location>
        <begin position="621"/>
        <end position="643"/>
    </location>
</feature>
<keyword evidence="4" id="KW-0863">Zinc-finger</keyword>
<dbReference type="PANTHER" id="PTHR11142:SF0">
    <property type="entry name" value="TRNA PSEUDOURIDINE SYNTHASE-LIKE 1"/>
    <property type="match status" value="1"/>
</dbReference>
<dbReference type="InterPro" id="IPR020097">
    <property type="entry name" value="PsdUridine_synth_TruA_a/b_dom"/>
</dbReference>
<keyword evidence="4" id="KW-0862">Zinc</keyword>
<feature type="region of interest" description="Disordered" evidence="5">
    <location>
        <begin position="305"/>
        <end position="331"/>
    </location>
</feature>
<feature type="region of interest" description="Disordered" evidence="5">
    <location>
        <begin position="122"/>
        <end position="151"/>
    </location>
</feature>
<dbReference type="InterPro" id="IPR001406">
    <property type="entry name" value="PsdUridine_synth_TruA"/>
</dbReference>
<feature type="domain" description="C2H2-type" evidence="6">
    <location>
        <begin position="54"/>
        <end position="88"/>
    </location>
</feature>
<organism evidence="7 8">
    <name type="scientific">Cylindrotheca closterium</name>
    <dbReference type="NCBI Taxonomy" id="2856"/>
    <lineage>
        <taxon>Eukaryota</taxon>
        <taxon>Sar</taxon>
        <taxon>Stramenopiles</taxon>
        <taxon>Ochrophyta</taxon>
        <taxon>Bacillariophyta</taxon>
        <taxon>Bacillariophyceae</taxon>
        <taxon>Bacillariophycidae</taxon>
        <taxon>Bacillariales</taxon>
        <taxon>Bacillariaceae</taxon>
        <taxon>Cylindrotheca</taxon>
    </lineage>
</organism>
<accession>A0AAD2JJE0</accession>
<evidence type="ECO:0000256" key="1">
    <source>
        <dbReference type="ARBA" id="ARBA00009375"/>
    </source>
</evidence>
<feature type="region of interest" description="Disordered" evidence="5">
    <location>
        <begin position="36"/>
        <end position="55"/>
    </location>
</feature>
<dbReference type="InterPro" id="IPR020103">
    <property type="entry name" value="PsdUridine_synth_cat_dom_sf"/>
</dbReference>
<dbReference type="SUPFAM" id="SSF55120">
    <property type="entry name" value="Pseudouridine synthase"/>
    <property type="match status" value="1"/>
</dbReference>
<dbReference type="PROSITE" id="PS50157">
    <property type="entry name" value="ZINC_FINGER_C2H2_2"/>
    <property type="match status" value="1"/>
</dbReference>
<feature type="compositionally biased region" description="Polar residues" evidence="5">
    <location>
        <begin position="632"/>
        <end position="643"/>
    </location>
</feature>
<feature type="compositionally biased region" description="Basic and acidic residues" evidence="5">
    <location>
        <begin position="338"/>
        <end position="355"/>
    </location>
</feature>
<feature type="compositionally biased region" description="Basic and acidic residues" evidence="5">
    <location>
        <begin position="621"/>
        <end position="631"/>
    </location>
</feature>
<evidence type="ECO:0000259" key="6">
    <source>
        <dbReference type="PROSITE" id="PS50157"/>
    </source>
</evidence>